<gene>
    <name evidence="2" type="ORF">TSYNT_6357</name>
</gene>
<evidence type="ECO:0000313" key="2">
    <source>
        <dbReference type="EMBL" id="GAQ24972.1"/>
    </source>
</evidence>
<dbReference type="PROSITE" id="PS51464">
    <property type="entry name" value="SIS"/>
    <property type="match status" value="1"/>
</dbReference>
<dbReference type="InterPro" id="IPR001347">
    <property type="entry name" value="SIS_dom"/>
</dbReference>
<dbReference type="PANTHER" id="PTHR10937:SF14">
    <property type="entry name" value="FRUCTOSELYSINE 6-PHOSPHATE DEGLYCASE"/>
    <property type="match status" value="1"/>
</dbReference>
<dbReference type="PIRSF" id="PIRSF009290">
    <property type="entry name" value="FrlB"/>
    <property type="match status" value="1"/>
</dbReference>
<dbReference type="PANTHER" id="PTHR10937">
    <property type="entry name" value="GLUCOSAMINE--FRUCTOSE-6-PHOSPHATE AMINOTRANSFERASE, ISOMERIZING"/>
    <property type="match status" value="1"/>
</dbReference>
<dbReference type="GO" id="GO:0097367">
    <property type="term" value="F:carbohydrate derivative binding"/>
    <property type="evidence" value="ECO:0007669"/>
    <property type="project" value="InterPro"/>
</dbReference>
<dbReference type="Gene3D" id="3.40.50.10490">
    <property type="entry name" value="Glucose-6-phosphate isomerase like protein, domain 1"/>
    <property type="match status" value="1"/>
</dbReference>
<dbReference type="SUPFAM" id="SSF53697">
    <property type="entry name" value="SIS domain"/>
    <property type="match status" value="1"/>
</dbReference>
<dbReference type="GO" id="GO:0004360">
    <property type="term" value="F:glutamine-fructose-6-phosphate transaminase (isomerizing) activity"/>
    <property type="evidence" value="ECO:0007669"/>
    <property type="project" value="TreeGrafter"/>
</dbReference>
<reference evidence="2" key="1">
    <citation type="journal article" date="2016" name="Genome Announc.">
        <title>Draft Genome Sequence of the Syntrophic Lactate-Degrading Bacterium Tepidanaerobacter syntrophicus JLT.</title>
        <authorList>
            <person name="Matsuura N."/>
            <person name="Ohashi A."/>
            <person name="Tourlousse D.M."/>
            <person name="Sekiguchi Y."/>
        </authorList>
    </citation>
    <scope>NUCLEOTIDE SEQUENCE [LARGE SCALE GENOMIC DNA]</scope>
    <source>
        <strain evidence="2">JL</strain>
    </source>
</reference>
<dbReference type="CDD" id="cd05009">
    <property type="entry name" value="SIS_GlmS_GlmD_2"/>
    <property type="match status" value="1"/>
</dbReference>
<dbReference type="Gene3D" id="1.10.10.2240">
    <property type="match status" value="1"/>
</dbReference>
<name>A0A0U9HI70_9FIRM</name>
<accession>A0A0U9HI70</accession>
<protein>
    <submittedName>
        <fullName evidence="2">Fructoselysine 6-phosphate deglycase</fullName>
    </submittedName>
</protein>
<dbReference type="Pfam" id="PF01380">
    <property type="entry name" value="SIS"/>
    <property type="match status" value="1"/>
</dbReference>
<dbReference type="Proteomes" id="UP000062160">
    <property type="component" value="Unassembled WGS sequence"/>
</dbReference>
<dbReference type="EMBL" id="DF977000">
    <property type="protein sequence ID" value="GAQ24972.1"/>
    <property type="molecule type" value="Genomic_DNA"/>
</dbReference>
<organism evidence="2">
    <name type="scientific">Tepidanaerobacter syntrophicus</name>
    <dbReference type="NCBI Taxonomy" id="224999"/>
    <lineage>
        <taxon>Bacteria</taxon>
        <taxon>Bacillati</taxon>
        <taxon>Bacillota</taxon>
        <taxon>Clostridia</taxon>
        <taxon>Thermosediminibacterales</taxon>
        <taxon>Tepidanaerobacteraceae</taxon>
        <taxon>Tepidanaerobacter</taxon>
    </lineage>
</organism>
<dbReference type="CDD" id="cd05710">
    <property type="entry name" value="SIS_1"/>
    <property type="match status" value="1"/>
</dbReference>
<dbReference type="GO" id="GO:0006002">
    <property type="term" value="P:fructose 6-phosphate metabolic process"/>
    <property type="evidence" value="ECO:0007669"/>
    <property type="project" value="TreeGrafter"/>
</dbReference>
<dbReference type="InterPro" id="IPR024713">
    <property type="entry name" value="Fructosamine_deglycase_FrlB"/>
</dbReference>
<dbReference type="InterPro" id="IPR046348">
    <property type="entry name" value="SIS_dom_sf"/>
</dbReference>
<evidence type="ECO:0000313" key="3">
    <source>
        <dbReference type="Proteomes" id="UP000062160"/>
    </source>
</evidence>
<dbReference type="STRING" id="224999.GCA_001485475_00981"/>
<keyword evidence="3" id="KW-1185">Reference proteome</keyword>
<sequence>MENNLLDYQESLKHALSQRDEIEKTVKELLKRDIKNVIFAGCGGSLAIMFSCEYIMRQNSSIPAFAYNAGEFNKLCPKLLGKNSLLITASYSGTTPETNEAVQIAKEKGAATIGFTGKADSPLSKNVDYVFLNNAKTGATNANLIMLYEIIFSIMRELDGFEKYDAVMQALDTLPDNLAEVKKLAEEKAENFANEYKDETKFLTIGAGLSWGEAYAYAICILEEMQWLYAQPVHAGEYFHGPFEIVDENANLIILKGEDFGRPLVERVIDFSQKYTKRLVILDTKDYPLPGVDEEMRGYLTPFALSAALDKYSEKLAEIRNHPLSIRRYMGKVPY</sequence>
<dbReference type="GO" id="GO:0006047">
    <property type="term" value="P:UDP-N-acetylglucosamine metabolic process"/>
    <property type="evidence" value="ECO:0007669"/>
    <property type="project" value="TreeGrafter"/>
</dbReference>
<dbReference type="AlphaFoldDB" id="A0A0U9HI70"/>
<dbReference type="InterPro" id="IPR035488">
    <property type="entry name" value="FrlB_SIS"/>
</dbReference>
<dbReference type="RefSeq" id="WP_059032283.1">
    <property type="nucleotide sequence ID" value="NZ_DF977000.1"/>
</dbReference>
<dbReference type="InterPro" id="IPR035490">
    <property type="entry name" value="GlmS/FrlB_SIS"/>
</dbReference>
<feature type="domain" description="SIS" evidence="1">
    <location>
        <begin position="26"/>
        <end position="161"/>
    </location>
</feature>
<evidence type="ECO:0000259" key="1">
    <source>
        <dbReference type="PROSITE" id="PS51464"/>
    </source>
</evidence>
<dbReference type="GO" id="GO:0006487">
    <property type="term" value="P:protein N-linked glycosylation"/>
    <property type="evidence" value="ECO:0007669"/>
    <property type="project" value="TreeGrafter"/>
</dbReference>
<proteinExistence type="predicted"/>
<dbReference type="Gene3D" id="3.40.50.12570">
    <property type="match status" value="1"/>
</dbReference>